<evidence type="ECO:0000256" key="7">
    <source>
        <dbReference type="ARBA" id="ARBA00023065"/>
    </source>
</evidence>
<evidence type="ECO:0000256" key="2">
    <source>
        <dbReference type="ARBA" id="ARBA00022448"/>
    </source>
</evidence>
<evidence type="ECO:0000256" key="9">
    <source>
        <dbReference type="ARBA" id="ARBA00023136"/>
    </source>
</evidence>
<accession>A0A7W6CIQ1</accession>
<dbReference type="PANTHER" id="PTHR32552">
    <property type="entry name" value="FERRICHROME IRON RECEPTOR-RELATED"/>
    <property type="match status" value="1"/>
</dbReference>
<dbReference type="Gene3D" id="2.40.170.20">
    <property type="entry name" value="TonB-dependent receptor, beta-barrel domain"/>
    <property type="match status" value="1"/>
</dbReference>
<evidence type="ECO:0000256" key="4">
    <source>
        <dbReference type="ARBA" id="ARBA00022496"/>
    </source>
</evidence>
<feature type="domain" description="TonB-dependent receptor-like beta-barrel" evidence="14">
    <location>
        <begin position="300"/>
        <end position="764"/>
    </location>
</feature>
<keyword evidence="4" id="KW-0410">Iron transport</keyword>
<evidence type="ECO:0000313" key="17">
    <source>
        <dbReference type="Proteomes" id="UP000548867"/>
    </source>
</evidence>
<evidence type="ECO:0000256" key="3">
    <source>
        <dbReference type="ARBA" id="ARBA00022452"/>
    </source>
</evidence>
<evidence type="ECO:0000313" key="16">
    <source>
        <dbReference type="EMBL" id="MBB3957286.1"/>
    </source>
</evidence>
<dbReference type="AlphaFoldDB" id="A0A7W6CIQ1"/>
<evidence type="ECO:0000256" key="13">
    <source>
        <dbReference type="SAM" id="SignalP"/>
    </source>
</evidence>
<keyword evidence="16" id="KW-0675">Receptor</keyword>
<dbReference type="Pfam" id="PF07715">
    <property type="entry name" value="Plug"/>
    <property type="match status" value="1"/>
</dbReference>
<evidence type="ECO:0000256" key="12">
    <source>
        <dbReference type="RuleBase" id="RU003357"/>
    </source>
</evidence>
<keyword evidence="9 11" id="KW-0472">Membrane</keyword>
<evidence type="ECO:0000256" key="10">
    <source>
        <dbReference type="ARBA" id="ARBA00023237"/>
    </source>
</evidence>
<keyword evidence="6" id="KW-0408">Iron</keyword>
<comment type="caution">
    <text evidence="16">The sequence shown here is derived from an EMBL/GenBank/DDBJ whole genome shotgun (WGS) entry which is preliminary data.</text>
</comment>
<evidence type="ECO:0000256" key="5">
    <source>
        <dbReference type="ARBA" id="ARBA00022692"/>
    </source>
</evidence>
<name>A0A7W6CIQ1_9SPHN</name>
<sequence>MSSLRRRGALTPALLLAATAMTAVPMTAYAESTADAATADANGQPALDQILVTAERRQEKMQNVPISIISLSGDALQNSGYQSLTDLQYTTPGLTYDPTQGAAFQIRGVGSTSFDFSNAKSVNVVVDDVVMDAQRDLGITGLVDIERVDVLMGPQGTLFGKNSTSGVIAITTVKPKLNDFSGKVYASYGERNDRTINGTLNIPLGQKAALRISAFDVGQDGKGRYVTLNRNLGRVDEFGARAKLLWQPSDDLEVILAGEYTHHFDTSVRTAVGGPAGTSFAPTAAVTAAQIALGVTPGPRNVDTADGFLGSISTTNQGGSLHVAYKLGDHTLTSITAYRETAYGNDTPADLLPNDVYSYISYNSGRLKTDKFSEEVHLASPTGGFVEYLIGGFYNRLHANQTQVQWGPLGTSPLVVNGQVIGNLYANTGANDPVTGKLLGNAVQFNAHNETLAGFGQVKFNPTSRFSLTLGGRYNYDRNDQTISYPNSDPVPILGRTINFTATGTAPTADFRYGVKSSSRFTYRIAPTFQLNKNVMFYATYSTGYKPGGVAFVGNKYDPYNSESVKSWEIGEKGEFFNHRLRVNFDVFSSKYTNFQATILTPVSTGVGGFILASAIGNAPGLRSRGFEAQVAIKPTHSLSLSGAVTFTDAKFTDYVASSTANYTGTRLTNAPRWMSTIATDYNAPVSDDINLKAHLEYVYRSDLQTVTGAMLGNITAPAVTNADGTKTPNASYSYVPGYGLVNGRITLARANDRVEVGIYARNLFNQYFSTGWQIYGALGLLHYTSPDAYRTVGAFAQVKF</sequence>
<dbReference type="InterPro" id="IPR012910">
    <property type="entry name" value="Plug_dom"/>
</dbReference>
<organism evidence="16 17">
    <name type="scientific">Novosphingobium sediminicola</name>
    <dbReference type="NCBI Taxonomy" id="563162"/>
    <lineage>
        <taxon>Bacteria</taxon>
        <taxon>Pseudomonadati</taxon>
        <taxon>Pseudomonadota</taxon>
        <taxon>Alphaproteobacteria</taxon>
        <taxon>Sphingomonadales</taxon>
        <taxon>Sphingomonadaceae</taxon>
        <taxon>Novosphingobium</taxon>
    </lineage>
</organism>
<keyword evidence="5 11" id="KW-0812">Transmembrane</keyword>
<keyword evidence="3 11" id="KW-1134">Transmembrane beta strand</keyword>
<feature type="domain" description="TonB-dependent receptor plug" evidence="15">
    <location>
        <begin position="61"/>
        <end position="167"/>
    </location>
</feature>
<feature type="chain" id="PRO_5030744563" evidence="13">
    <location>
        <begin position="31"/>
        <end position="801"/>
    </location>
</feature>
<dbReference type="InterPro" id="IPR039426">
    <property type="entry name" value="TonB-dep_rcpt-like"/>
</dbReference>
<evidence type="ECO:0000256" key="8">
    <source>
        <dbReference type="ARBA" id="ARBA00023077"/>
    </source>
</evidence>
<dbReference type="InterPro" id="IPR000531">
    <property type="entry name" value="Beta-barrel_TonB"/>
</dbReference>
<keyword evidence="7" id="KW-0406">Ion transport</keyword>
<dbReference type="EMBL" id="JACIDX010000021">
    <property type="protein sequence ID" value="MBB3957286.1"/>
    <property type="molecule type" value="Genomic_DNA"/>
</dbReference>
<dbReference type="Proteomes" id="UP000548867">
    <property type="component" value="Unassembled WGS sequence"/>
</dbReference>
<gene>
    <name evidence="16" type="ORF">GGR38_004260</name>
</gene>
<keyword evidence="10 11" id="KW-0998">Cell outer membrane</keyword>
<evidence type="ECO:0000256" key="6">
    <source>
        <dbReference type="ARBA" id="ARBA00023004"/>
    </source>
</evidence>
<comment type="subcellular location">
    <subcellularLocation>
        <location evidence="1 11">Cell outer membrane</location>
        <topology evidence="1 11">Multi-pass membrane protein</topology>
    </subcellularLocation>
</comment>
<keyword evidence="2 11" id="KW-0813">Transport</keyword>
<keyword evidence="8 12" id="KW-0798">TonB box</keyword>
<dbReference type="PROSITE" id="PS51318">
    <property type="entry name" value="TAT"/>
    <property type="match status" value="1"/>
</dbReference>
<reference evidence="16 17" key="1">
    <citation type="submission" date="2020-08" db="EMBL/GenBank/DDBJ databases">
        <title>Genomic Encyclopedia of Type Strains, Phase IV (KMG-IV): sequencing the most valuable type-strain genomes for metagenomic binning, comparative biology and taxonomic classification.</title>
        <authorList>
            <person name="Goeker M."/>
        </authorList>
    </citation>
    <scope>NUCLEOTIDE SEQUENCE [LARGE SCALE GENOMIC DNA]</scope>
    <source>
        <strain evidence="16 17">DSM 27057</strain>
    </source>
</reference>
<keyword evidence="13" id="KW-0732">Signal</keyword>
<dbReference type="InterPro" id="IPR036942">
    <property type="entry name" value="Beta-barrel_TonB_sf"/>
</dbReference>
<evidence type="ECO:0000256" key="11">
    <source>
        <dbReference type="PROSITE-ProRule" id="PRU01360"/>
    </source>
</evidence>
<feature type="signal peptide" evidence="13">
    <location>
        <begin position="1"/>
        <end position="30"/>
    </location>
</feature>
<evidence type="ECO:0000259" key="15">
    <source>
        <dbReference type="Pfam" id="PF07715"/>
    </source>
</evidence>
<evidence type="ECO:0000256" key="1">
    <source>
        <dbReference type="ARBA" id="ARBA00004571"/>
    </source>
</evidence>
<dbReference type="InterPro" id="IPR006311">
    <property type="entry name" value="TAT_signal"/>
</dbReference>
<dbReference type="RefSeq" id="WP_246405127.1">
    <property type="nucleotide sequence ID" value="NZ_JACIDX010000021.1"/>
</dbReference>
<dbReference type="GO" id="GO:0006826">
    <property type="term" value="P:iron ion transport"/>
    <property type="evidence" value="ECO:0007669"/>
    <property type="project" value="UniProtKB-KW"/>
</dbReference>
<comment type="similarity">
    <text evidence="11 12">Belongs to the TonB-dependent receptor family.</text>
</comment>
<dbReference type="GO" id="GO:0009279">
    <property type="term" value="C:cell outer membrane"/>
    <property type="evidence" value="ECO:0007669"/>
    <property type="project" value="UniProtKB-SubCell"/>
</dbReference>
<protein>
    <submittedName>
        <fullName evidence="16">Iron complex outermembrane receptor protein</fullName>
    </submittedName>
</protein>
<dbReference type="PANTHER" id="PTHR32552:SF81">
    <property type="entry name" value="TONB-DEPENDENT OUTER MEMBRANE RECEPTOR"/>
    <property type="match status" value="1"/>
</dbReference>
<dbReference type="SUPFAM" id="SSF56935">
    <property type="entry name" value="Porins"/>
    <property type="match status" value="1"/>
</dbReference>
<proteinExistence type="inferred from homology"/>
<keyword evidence="17" id="KW-1185">Reference proteome</keyword>
<dbReference type="Pfam" id="PF00593">
    <property type="entry name" value="TonB_dep_Rec_b-barrel"/>
    <property type="match status" value="1"/>
</dbReference>
<dbReference type="PROSITE" id="PS52016">
    <property type="entry name" value="TONB_DEPENDENT_REC_3"/>
    <property type="match status" value="1"/>
</dbReference>
<evidence type="ECO:0000259" key="14">
    <source>
        <dbReference type="Pfam" id="PF00593"/>
    </source>
</evidence>